<dbReference type="SUPFAM" id="SSF57783">
    <property type="entry name" value="Zinc beta-ribbon"/>
    <property type="match status" value="1"/>
</dbReference>
<dbReference type="InterPro" id="IPR036915">
    <property type="entry name" value="Cyclin-like_sf"/>
</dbReference>
<comment type="function">
    <text evidence="6">Stabilizes TBP binding to an archaeal box-A promoter. Also responsible for recruiting RNA polymerase II to the pre-initiation complex (DNA-TBP-TFIIB).</text>
</comment>
<evidence type="ECO:0000256" key="6">
    <source>
        <dbReference type="ARBA" id="ARBA00053882"/>
    </source>
</evidence>
<evidence type="ECO:0000256" key="7">
    <source>
        <dbReference type="PROSITE-ProRule" id="PRU00469"/>
    </source>
</evidence>
<sequence length="318" mass="34720">MSGQMGEVEYKREEEGLKCPVCGSIHLVVNPSGELVCDDCGTVVSEGAPDLGREWRAYSSEEWERRSRTGEPVKIGATTGSLATVIDRRDISRLKISSEGKKQMYGLNLLQTRNRLSTSHERSIARAEVLLERIASALKLPENVKEEAYSIYRRAGELGVVRGRTIESMVAAAIYAAARSAGLPLELKSLSQYTGRQNRRTLAKDYRLLVEKLGLRMGAPDPAAHVPKITSRLGLGKDVQDLAISLINEAKKLGLTAGKDPSGLAAAAVYLATLKGKEKRTQRQVAQAAEVTEVTVRTRYRELAEALSSKKPNVSQTT</sequence>
<feature type="domain" description="TFIIB-type" evidence="8">
    <location>
        <begin position="15"/>
        <end position="45"/>
    </location>
</feature>
<comment type="caution">
    <text evidence="9">The sequence shown here is derived from an EMBL/GenBank/DDBJ whole genome shotgun (WGS) entry which is preliminary data.</text>
</comment>
<evidence type="ECO:0000256" key="3">
    <source>
        <dbReference type="ARBA" id="ARBA00022737"/>
    </source>
</evidence>
<dbReference type="SUPFAM" id="SSF47954">
    <property type="entry name" value="Cyclin-like"/>
    <property type="match status" value="2"/>
</dbReference>
<dbReference type="InterPro" id="IPR013763">
    <property type="entry name" value="Cyclin-like_dom"/>
</dbReference>
<dbReference type="Gene3D" id="1.10.472.10">
    <property type="entry name" value="Cyclin-like"/>
    <property type="match status" value="1"/>
</dbReference>
<dbReference type="SMART" id="SM00385">
    <property type="entry name" value="CYCLIN"/>
    <property type="match status" value="2"/>
</dbReference>
<organism evidence="9 10">
    <name type="scientific">Candidatus Marsarchaeota G2 archaeon OSP_D</name>
    <dbReference type="NCBI Taxonomy" id="1978157"/>
    <lineage>
        <taxon>Archaea</taxon>
        <taxon>Candidatus Marsarchaeota</taxon>
        <taxon>Candidatus Marsarchaeota group 2</taxon>
    </lineage>
</organism>
<dbReference type="EMBL" id="NEXE01000052">
    <property type="protein sequence ID" value="PSN90659.1"/>
    <property type="molecule type" value="Genomic_DNA"/>
</dbReference>
<dbReference type="Pfam" id="PF08271">
    <property type="entry name" value="Zn_Ribbon_TF"/>
    <property type="match status" value="1"/>
</dbReference>
<proteinExistence type="inferred from homology"/>
<gene>
    <name evidence="9" type="ORF">B9Q03_06290</name>
</gene>
<dbReference type="InterPro" id="IPR013137">
    <property type="entry name" value="Znf_TFIIB"/>
</dbReference>
<dbReference type="GO" id="GO:0070897">
    <property type="term" value="P:transcription preinitiation complex assembly"/>
    <property type="evidence" value="ECO:0007669"/>
    <property type="project" value="InterPro"/>
</dbReference>
<evidence type="ECO:0000256" key="2">
    <source>
        <dbReference type="ARBA" id="ARBA00013932"/>
    </source>
</evidence>
<evidence type="ECO:0000256" key="4">
    <source>
        <dbReference type="ARBA" id="ARBA00023015"/>
    </source>
</evidence>
<dbReference type="PRINTS" id="PR00685">
    <property type="entry name" value="TIFACTORIIB"/>
</dbReference>
<evidence type="ECO:0000259" key="8">
    <source>
        <dbReference type="PROSITE" id="PS51134"/>
    </source>
</evidence>
<accession>A0A2R6AW92</accession>
<keyword evidence="5" id="KW-0804">Transcription</keyword>
<dbReference type="CDD" id="cd20550">
    <property type="entry name" value="CYCLIN_TFIIB_archaea_like_rpt2"/>
    <property type="match status" value="1"/>
</dbReference>
<evidence type="ECO:0000313" key="9">
    <source>
        <dbReference type="EMBL" id="PSN90659.1"/>
    </source>
</evidence>
<dbReference type="Proteomes" id="UP000240322">
    <property type="component" value="Unassembled WGS sequence"/>
</dbReference>
<dbReference type="PROSITE" id="PS51134">
    <property type="entry name" value="ZF_TFIIB"/>
    <property type="match status" value="1"/>
</dbReference>
<name>A0A2R6AW92_9ARCH</name>
<dbReference type="GO" id="GO:0017025">
    <property type="term" value="F:TBP-class protein binding"/>
    <property type="evidence" value="ECO:0007669"/>
    <property type="project" value="InterPro"/>
</dbReference>
<comment type="similarity">
    <text evidence="1">Belongs to the TFIIB family.</text>
</comment>
<keyword evidence="4" id="KW-0805">Transcription regulation</keyword>
<keyword evidence="7" id="KW-0862">Zinc</keyword>
<keyword evidence="7" id="KW-0863">Zinc-finger</keyword>
<dbReference type="InterPro" id="IPR000812">
    <property type="entry name" value="TFIIB"/>
</dbReference>
<dbReference type="AlphaFoldDB" id="A0A2R6AW92"/>
<keyword evidence="3" id="KW-0677">Repeat</keyword>
<evidence type="ECO:0000256" key="1">
    <source>
        <dbReference type="ARBA" id="ARBA00010857"/>
    </source>
</evidence>
<dbReference type="PROSITE" id="PS00782">
    <property type="entry name" value="TFIIB"/>
    <property type="match status" value="2"/>
</dbReference>
<dbReference type="PANTHER" id="PTHR11618:SF13">
    <property type="entry name" value="TRANSCRIPTION INITIATION FACTOR IIB"/>
    <property type="match status" value="1"/>
</dbReference>
<dbReference type="GO" id="GO:0097550">
    <property type="term" value="C:transcription preinitiation complex"/>
    <property type="evidence" value="ECO:0007669"/>
    <property type="project" value="TreeGrafter"/>
</dbReference>
<dbReference type="Gene3D" id="1.10.472.170">
    <property type="match status" value="1"/>
</dbReference>
<reference evidence="9 10" key="1">
    <citation type="submission" date="2017-04" db="EMBL/GenBank/DDBJ databases">
        <title>Novel microbial lineages endemic to geothermal iron-oxide mats fill important gaps in the evolutionary history of Archaea.</title>
        <authorList>
            <person name="Jay Z.J."/>
            <person name="Beam J.P."/>
            <person name="Dlakic M."/>
            <person name="Rusch D.B."/>
            <person name="Kozubal M.A."/>
            <person name="Inskeep W.P."/>
        </authorList>
    </citation>
    <scope>NUCLEOTIDE SEQUENCE [LARGE SCALE GENOMIC DNA]</scope>
    <source>
        <strain evidence="9">OSP_D</strain>
    </source>
</reference>
<evidence type="ECO:0000313" key="10">
    <source>
        <dbReference type="Proteomes" id="UP000240322"/>
    </source>
</evidence>
<protein>
    <recommendedName>
        <fullName evidence="2">Transcription initiation factor IIB</fullName>
    </recommendedName>
</protein>
<evidence type="ECO:0000256" key="5">
    <source>
        <dbReference type="ARBA" id="ARBA00023163"/>
    </source>
</evidence>
<dbReference type="Pfam" id="PF00382">
    <property type="entry name" value="TFIIB"/>
    <property type="match status" value="2"/>
</dbReference>
<dbReference type="GO" id="GO:0008270">
    <property type="term" value="F:zinc ion binding"/>
    <property type="evidence" value="ECO:0007669"/>
    <property type="project" value="UniProtKB-KW"/>
</dbReference>
<dbReference type="InterPro" id="IPR013150">
    <property type="entry name" value="TFIIB_cyclin"/>
</dbReference>
<dbReference type="FunFam" id="1.10.472.10:FF:000023">
    <property type="entry name" value="Transcription initiation factor IIB"/>
    <property type="match status" value="1"/>
</dbReference>
<dbReference type="InterPro" id="IPR023486">
    <property type="entry name" value="TFIIB_CS"/>
</dbReference>
<keyword evidence="7" id="KW-0479">Metal-binding</keyword>
<dbReference type="PANTHER" id="PTHR11618">
    <property type="entry name" value="TRANSCRIPTION INITIATION FACTOR IIB-RELATED"/>
    <property type="match status" value="1"/>
</dbReference>